<reference evidence="2" key="1">
    <citation type="submission" date="2005-12" db="EMBL/GenBank/DDBJ databases">
        <authorList>
            <person name="Moran M.A."/>
            <person name="Ferriera S."/>
            <person name="Johnson J."/>
            <person name="Kravitz S."/>
            <person name="Halpern A."/>
            <person name="Remington K."/>
            <person name="Beeson K."/>
            <person name="Tran B."/>
            <person name="Rogers Y.-H."/>
            <person name="Friedman R."/>
            <person name="Venter J.C."/>
        </authorList>
    </citation>
    <scope>NUCLEOTIDE SEQUENCE [LARGE SCALE GENOMIC DNA]</scope>
    <source>
        <strain evidence="2">ISM</strain>
    </source>
</reference>
<dbReference type="AlphaFoldDB" id="A3SMR5"/>
<comment type="caution">
    <text evidence="2">The sequence shown here is derived from an EMBL/GenBank/DDBJ whole genome shotgun (WGS) entry which is preliminary data.</text>
</comment>
<dbReference type="HOGENOM" id="CLU_077648_0_1_5"/>
<dbReference type="Pfam" id="PF00182">
    <property type="entry name" value="Glyco_hydro_19"/>
    <property type="match status" value="1"/>
</dbReference>
<dbReference type="SUPFAM" id="SSF53955">
    <property type="entry name" value="Lysozyme-like"/>
    <property type="match status" value="1"/>
</dbReference>
<sequence>MEAQMKEFFDTIRPLFRRMSQDQVDGCNTLLAATDGLHITFRSYLLATTFHETANTLQPITERGGRRYFDKYEPWGRIGPRLGNTEPGDGWRYRGRGYVQITGRRNYALASRVLGIDLIGNPDLALEPSIAAKILVRGCCDGWFTGKALHDYLPGDYLNARRVVNGTDRARKIAGYAETFEAAIEAMRGAASPPTTAFGR</sequence>
<dbReference type="EMBL" id="AALY01000002">
    <property type="protein sequence ID" value="EAP75755.1"/>
    <property type="molecule type" value="Genomic_DNA"/>
</dbReference>
<dbReference type="InterPro" id="IPR023346">
    <property type="entry name" value="Lysozyme-like_dom_sf"/>
</dbReference>
<proteinExistence type="predicted"/>
<organism evidence="2 3">
    <name type="scientific">Roseovarius nubinhibens (strain ATCC BAA-591 / DSM 15170 / ISM)</name>
    <dbReference type="NCBI Taxonomy" id="89187"/>
    <lineage>
        <taxon>Bacteria</taxon>
        <taxon>Pseudomonadati</taxon>
        <taxon>Pseudomonadota</taxon>
        <taxon>Alphaproteobacteria</taxon>
        <taxon>Rhodobacterales</taxon>
        <taxon>Roseobacteraceae</taxon>
        <taxon>Roseovarius</taxon>
    </lineage>
</organism>
<dbReference type="GO" id="GO:0016998">
    <property type="term" value="P:cell wall macromolecule catabolic process"/>
    <property type="evidence" value="ECO:0007669"/>
    <property type="project" value="InterPro"/>
</dbReference>
<gene>
    <name evidence="2" type="ORF">ISM_12855</name>
</gene>
<dbReference type="GO" id="GO:0004568">
    <property type="term" value="F:chitinase activity"/>
    <property type="evidence" value="ECO:0007669"/>
    <property type="project" value="InterPro"/>
</dbReference>
<dbReference type="STRING" id="89187.ISM_12855"/>
<evidence type="ECO:0000259" key="1">
    <source>
        <dbReference type="Pfam" id="PF00182"/>
    </source>
</evidence>
<feature type="domain" description="Glycoside hydrolase family 19 catalytic" evidence="1">
    <location>
        <begin position="89"/>
        <end position="128"/>
    </location>
</feature>
<dbReference type="eggNOG" id="COG3179">
    <property type="taxonomic scope" value="Bacteria"/>
</dbReference>
<dbReference type="Proteomes" id="UP000005954">
    <property type="component" value="Unassembled WGS sequence"/>
</dbReference>
<dbReference type="GO" id="GO:0006032">
    <property type="term" value="P:chitin catabolic process"/>
    <property type="evidence" value="ECO:0007669"/>
    <property type="project" value="InterPro"/>
</dbReference>
<dbReference type="Gene3D" id="1.10.530.10">
    <property type="match status" value="1"/>
</dbReference>
<evidence type="ECO:0000313" key="2">
    <source>
        <dbReference type="EMBL" id="EAP75755.1"/>
    </source>
</evidence>
<keyword evidence="3" id="KW-1185">Reference proteome</keyword>
<accession>A3SMR5</accession>
<evidence type="ECO:0000313" key="3">
    <source>
        <dbReference type="Proteomes" id="UP000005954"/>
    </source>
</evidence>
<name>A3SMR5_ROSNI</name>
<dbReference type="InterPro" id="IPR000726">
    <property type="entry name" value="Glyco_hydro_19_cat"/>
</dbReference>
<protein>
    <recommendedName>
        <fullName evidence="1">Glycoside hydrolase family 19 catalytic domain-containing protein</fullName>
    </recommendedName>
</protein>